<dbReference type="InterPro" id="IPR002201">
    <property type="entry name" value="Glyco_trans_9"/>
</dbReference>
<dbReference type="PANTHER" id="PTHR30160">
    <property type="entry name" value="TETRAACYLDISACCHARIDE 4'-KINASE-RELATED"/>
    <property type="match status" value="1"/>
</dbReference>
<dbReference type="EMBL" id="VUNR01000016">
    <property type="protein sequence ID" value="MSU09070.1"/>
    <property type="molecule type" value="Genomic_DNA"/>
</dbReference>
<evidence type="ECO:0000256" key="2">
    <source>
        <dbReference type="ARBA" id="ARBA00022679"/>
    </source>
</evidence>
<protein>
    <submittedName>
        <fullName evidence="3">Glycosyltransferase family 9 protein</fullName>
    </submittedName>
</protein>
<keyword evidence="2 3" id="KW-0808">Transferase</keyword>
<keyword evidence="1" id="KW-0328">Glycosyltransferase</keyword>
<organism evidence="3 4">
    <name type="scientific">Anaerovibrio slackiae</name>
    <dbReference type="NCBI Taxonomy" id="2652309"/>
    <lineage>
        <taxon>Bacteria</taxon>
        <taxon>Bacillati</taxon>
        <taxon>Bacillota</taxon>
        <taxon>Negativicutes</taxon>
        <taxon>Selenomonadales</taxon>
        <taxon>Selenomonadaceae</taxon>
        <taxon>Anaerovibrio</taxon>
    </lineage>
</organism>
<name>A0A6I2UHM2_9FIRM</name>
<gene>
    <name evidence="3" type="ORF">FYJ84_08745</name>
</gene>
<dbReference type="GO" id="GO:0005829">
    <property type="term" value="C:cytosol"/>
    <property type="evidence" value="ECO:0007669"/>
    <property type="project" value="TreeGrafter"/>
</dbReference>
<evidence type="ECO:0000313" key="3">
    <source>
        <dbReference type="EMBL" id="MSU09070.1"/>
    </source>
</evidence>
<dbReference type="GO" id="GO:0008713">
    <property type="term" value="F:ADP-heptose-lipopolysaccharide heptosyltransferase activity"/>
    <property type="evidence" value="ECO:0007669"/>
    <property type="project" value="TreeGrafter"/>
</dbReference>
<reference evidence="3 4" key="1">
    <citation type="submission" date="2019-08" db="EMBL/GenBank/DDBJ databases">
        <title>In-depth cultivation of the pig gut microbiome towards novel bacterial diversity and tailored functional studies.</title>
        <authorList>
            <person name="Wylensek D."/>
            <person name="Hitch T.C.A."/>
            <person name="Clavel T."/>
        </authorList>
    </citation>
    <scope>NUCLEOTIDE SEQUENCE [LARGE SCALE GENOMIC DNA]</scope>
    <source>
        <strain evidence="3 4">WCA-693-APC-5D-A</strain>
    </source>
</reference>
<comment type="caution">
    <text evidence="3">The sequence shown here is derived from an EMBL/GenBank/DDBJ whole genome shotgun (WGS) entry which is preliminary data.</text>
</comment>
<dbReference type="AlphaFoldDB" id="A0A6I2UHM2"/>
<sequence length="356" mass="38561">MPDIDKLDIKKILIIDLAFIGDVILSGPLTMAIRQKWPEAELVMLTVPLTAPVAEMLPAIDRVLAYDKKGAHRGLGGMWQMAKELRRERFDLAVCMNFALRGAAVARLAGIPYRLGYDAQHAGWFLTWAASHIRGGIKHETLNHLEVLKPWGVGADSLDEEALQLKLVPGREAVASFEAKAAKWQLSGQGGYYVLCPIGSYERKNLPLPLAVQLIRQLEGEKPVYLIGGSGEKAALSAMAKAGHIGEDRVLAGSLSLPELAVFLQRAAAMVSVDTGPMHIAQAVQCPTVAVFGPTAPEVWGPKNSNSRTIYLAESCSPCWGKGECSGSRCMERIKANMVLEALASIQPFEKVKTKA</sequence>
<dbReference type="InterPro" id="IPR051199">
    <property type="entry name" value="LPS_LOS_Heptosyltrfase"/>
</dbReference>
<keyword evidence="4" id="KW-1185">Reference proteome</keyword>
<dbReference type="GeneID" id="96779004"/>
<evidence type="ECO:0000313" key="4">
    <source>
        <dbReference type="Proteomes" id="UP000433181"/>
    </source>
</evidence>
<dbReference type="CDD" id="cd03789">
    <property type="entry name" value="GT9_LPS_heptosyltransferase"/>
    <property type="match status" value="1"/>
</dbReference>
<dbReference type="Pfam" id="PF01075">
    <property type="entry name" value="Glyco_transf_9"/>
    <property type="match status" value="1"/>
</dbReference>
<dbReference type="SUPFAM" id="SSF53756">
    <property type="entry name" value="UDP-Glycosyltransferase/glycogen phosphorylase"/>
    <property type="match status" value="1"/>
</dbReference>
<proteinExistence type="predicted"/>
<dbReference type="Gene3D" id="3.40.50.2000">
    <property type="entry name" value="Glycogen Phosphorylase B"/>
    <property type="match status" value="2"/>
</dbReference>
<accession>A0A6I2UHM2</accession>
<evidence type="ECO:0000256" key="1">
    <source>
        <dbReference type="ARBA" id="ARBA00022676"/>
    </source>
</evidence>
<dbReference type="Proteomes" id="UP000433181">
    <property type="component" value="Unassembled WGS sequence"/>
</dbReference>
<dbReference type="GO" id="GO:0009244">
    <property type="term" value="P:lipopolysaccharide core region biosynthetic process"/>
    <property type="evidence" value="ECO:0007669"/>
    <property type="project" value="TreeGrafter"/>
</dbReference>
<dbReference type="RefSeq" id="WP_154407239.1">
    <property type="nucleotide sequence ID" value="NZ_VUNR01000016.1"/>
</dbReference>